<comment type="caution">
    <text evidence="2">The sequence shown here is derived from an EMBL/GenBank/DDBJ whole genome shotgun (WGS) entry which is preliminary data.</text>
</comment>
<proteinExistence type="predicted"/>
<evidence type="ECO:0000256" key="1">
    <source>
        <dbReference type="SAM" id="MobiDB-lite"/>
    </source>
</evidence>
<dbReference type="Proteomes" id="UP001218188">
    <property type="component" value="Unassembled WGS sequence"/>
</dbReference>
<accession>A0AAD6SGL3</accession>
<evidence type="ECO:0000313" key="3">
    <source>
        <dbReference type="Proteomes" id="UP001218188"/>
    </source>
</evidence>
<feature type="non-terminal residue" evidence="2">
    <location>
        <position position="1"/>
    </location>
</feature>
<protein>
    <submittedName>
        <fullName evidence="2">Uncharacterized protein</fullName>
    </submittedName>
</protein>
<evidence type="ECO:0000313" key="2">
    <source>
        <dbReference type="EMBL" id="KAJ7026747.1"/>
    </source>
</evidence>
<name>A0AAD6SGL3_9AGAR</name>
<sequence length="726" mass="80473">EMLMGIRRRCLELGIPFPLMITVDNCCQVAKDILKAFPEIQICLDVYHFMMRYLAAVLNGMNNPHRGELAADIRNAVLKNSASKGVLAQYWEKDEQEANMIAVYNKYTARGGVWSAAAHTVHTAQLKHLHKGCLSRRDQTVASDGSRIEGSHKGWNSIQRASASGLELQTALSHDFVLRRNIRVACGKTAGDISNLDDFLRTTFGSHHSRLVSHTASLLNDIIHTEATRRKASPSNELLRPVLKSVASGETFGLVKSEHNDTFGGLLTIKDENSDEDQLFNEALESSVNPEEILGDLNIDPALLLQPLHITVPPMEPDAVHILFSHFLVLTRVQKGVKASVTVPSLEPDVVRISSPRPFLFLLTQTKNQQHVGNEARTAASGKRKEPDTPSIPFPDGGSHTSADGNVDKMVHSFFNMSKTAKPHGTAVTGLTNLLPLPTPSDSTTSRLMRSEALFAQLTGVNPKSLEIGRGPEFFLFVDMRSELGWKSSDMTSRRWFEATALYNERLGNSGVHKRPRALSDKLGELERVCLNHIATNTFKSQRGDDKFWRKHCFIVPLIKKGEFILPRLTRLRQARAVATCKRCNKIMYPGPKKSPENHKKGYCSDGFKQKTAEDESASWPQPAGLFTAGSEFHPLQFLITIREVYETVVVKADNNVSMEQEAFLSMLPGRIIISDSAVLFKLFAGFTIPADDGTPENLFVELNGAKYLRIDALREGDLSITLSSA</sequence>
<feature type="region of interest" description="Disordered" evidence="1">
    <location>
        <begin position="370"/>
        <end position="405"/>
    </location>
</feature>
<dbReference type="EMBL" id="JARJCM010000134">
    <property type="protein sequence ID" value="KAJ7026747.1"/>
    <property type="molecule type" value="Genomic_DNA"/>
</dbReference>
<reference evidence="2" key="1">
    <citation type="submission" date="2023-03" db="EMBL/GenBank/DDBJ databases">
        <title>Massive genome expansion in bonnet fungi (Mycena s.s.) driven by repeated elements and novel gene families across ecological guilds.</title>
        <authorList>
            <consortium name="Lawrence Berkeley National Laboratory"/>
            <person name="Harder C.B."/>
            <person name="Miyauchi S."/>
            <person name="Viragh M."/>
            <person name="Kuo A."/>
            <person name="Thoen E."/>
            <person name="Andreopoulos B."/>
            <person name="Lu D."/>
            <person name="Skrede I."/>
            <person name="Drula E."/>
            <person name="Henrissat B."/>
            <person name="Morin E."/>
            <person name="Kohler A."/>
            <person name="Barry K."/>
            <person name="LaButti K."/>
            <person name="Morin E."/>
            <person name="Salamov A."/>
            <person name="Lipzen A."/>
            <person name="Mereny Z."/>
            <person name="Hegedus B."/>
            <person name="Baldrian P."/>
            <person name="Stursova M."/>
            <person name="Weitz H."/>
            <person name="Taylor A."/>
            <person name="Grigoriev I.V."/>
            <person name="Nagy L.G."/>
            <person name="Martin F."/>
            <person name="Kauserud H."/>
        </authorList>
    </citation>
    <scope>NUCLEOTIDE SEQUENCE</scope>
    <source>
        <strain evidence="2">CBHHK200</strain>
    </source>
</reference>
<gene>
    <name evidence="2" type="ORF">C8F04DRAFT_966119</name>
</gene>
<dbReference type="AlphaFoldDB" id="A0AAD6SGL3"/>
<organism evidence="2 3">
    <name type="scientific">Mycena alexandri</name>
    <dbReference type="NCBI Taxonomy" id="1745969"/>
    <lineage>
        <taxon>Eukaryota</taxon>
        <taxon>Fungi</taxon>
        <taxon>Dikarya</taxon>
        <taxon>Basidiomycota</taxon>
        <taxon>Agaricomycotina</taxon>
        <taxon>Agaricomycetes</taxon>
        <taxon>Agaricomycetidae</taxon>
        <taxon>Agaricales</taxon>
        <taxon>Marasmiineae</taxon>
        <taxon>Mycenaceae</taxon>
        <taxon>Mycena</taxon>
    </lineage>
</organism>
<keyword evidence="3" id="KW-1185">Reference proteome</keyword>